<feature type="region of interest" description="Disordered" evidence="2">
    <location>
        <begin position="16"/>
        <end position="35"/>
    </location>
</feature>
<keyword evidence="1" id="KW-0175">Coiled coil</keyword>
<sequence>MDGNIVSNPIVYDGQNHSLAGNVPATTSSRDPNRDEFPVQSALKKLKLNANGIHEGVNSVGQYISQQASRIEQIEQQLKDAHQRIQKLEVELQTQILRTMPDYQITDATISENFLVARDSLCEWVEGFPDIKSFTEALYDAVHRGGIDENLLTFPREFQLELNHAQTEILTMIIFNIVREHILEPLVFAAPPADQELLEHLYDMISMLEPKKDTKSINLWRSDTVRAYTATQVYKDKIIQCCSGLADHLRGFFSYFSYEETVDLDPKFARLEQQVLPQIAALALRLKCSPEQYWWGWDRDFDWTQPIIVYKSYLSHLIIMDAHTHHTLNPQAARFANIQDDAPIGVVLLRLYPPLFRSVPGTQNDILIQKEVVVIQGYESLPPNLKAEVDSLATKG</sequence>
<reference evidence="3 4" key="1">
    <citation type="submission" date="2019-04" db="EMBL/GenBank/DDBJ databases">
        <title>Friends and foes A comparative genomics studyof 23 Aspergillus species from section Flavi.</title>
        <authorList>
            <consortium name="DOE Joint Genome Institute"/>
            <person name="Kjaerbolling I."/>
            <person name="Vesth T."/>
            <person name="Frisvad J.C."/>
            <person name="Nybo J.L."/>
            <person name="Theobald S."/>
            <person name="Kildgaard S."/>
            <person name="Isbrandt T."/>
            <person name="Kuo A."/>
            <person name="Sato A."/>
            <person name="Lyhne E.K."/>
            <person name="Kogle M.E."/>
            <person name="Wiebenga A."/>
            <person name="Kun R.S."/>
            <person name="Lubbers R.J."/>
            <person name="Makela M.R."/>
            <person name="Barry K."/>
            <person name="Chovatia M."/>
            <person name="Clum A."/>
            <person name="Daum C."/>
            <person name="Haridas S."/>
            <person name="He G."/>
            <person name="LaButti K."/>
            <person name="Lipzen A."/>
            <person name="Mondo S."/>
            <person name="Riley R."/>
            <person name="Salamov A."/>
            <person name="Simmons B.A."/>
            <person name="Magnuson J.K."/>
            <person name="Henrissat B."/>
            <person name="Mortensen U.H."/>
            <person name="Larsen T.O."/>
            <person name="Devries R.P."/>
            <person name="Grigoriev I.V."/>
            <person name="Machida M."/>
            <person name="Baker S.E."/>
            <person name="Andersen M.R."/>
        </authorList>
    </citation>
    <scope>NUCLEOTIDE SEQUENCE [LARGE SCALE GENOMIC DNA]</scope>
    <source>
        <strain evidence="3 4">CBS 763.97</strain>
    </source>
</reference>
<feature type="coiled-coil region" evidence="1">
    <location>
        <begin position="64"/>
        <end position="98"/>
    </location>
</feature>
<gene>
    <name evidence="3" type="ORF">BDV27DRAFT_162764</name>
</gene>
<keyword evidence="4" id="KW-1185">Reference proteome</keyword>
<evidence type="ECO:0000313" key="4">
    <source>
        <dbReference type="Proteomes" id="UP000326268"/>
    </source>
</evidence>
<dbReference type="RefSeq" id="XP_031922376.1">
    <property type="nucleotide sequence ID" value="XM_032073441.1"/>
</dbReference>
<organism evidence="3 4">
    <name type="scientific">Aspergillus caelatus</name>
    <dbReference type="NCBI Taxonomy" id="61420"/>
    <lineage>
        <taxon>Eukaryota</taxon>
        <taxon>Fungi</taxon>
        <taxon>Dikarya</taxon>
        <taxon>Ascomycota</taxon>
        <taxon>Pezizomycotina</taxon>
        <taxon>Eurotiomycetes</taxon>
        <taxon>Eurotiomycetidae</taxon>
        <taxon>Eurotiales</taxon>
        <taxon>Aspergillaceae</taxon>
        <taxon>Aspergillus</taxon>
        <taxon>Aspergillus subgen. Circumdati</taxon>
    </lineage>
</organism>
<proteinExistence type="predicted"/>
<dbReference type="GeneID" id="43657887"/>
<evidence type="ECO:0000313" key="3">
    <source>
        <dbReference type="EMBL" id="KAE8359295.1"/>
    </source>
</evidence>
<protein>
    <submittedName>
        <fullName evidence="3">Uncharacterized protein</fullName>
    </submittedName>
</protein>
<accession>A0A5N6ZPC8</accession>
<evidence type="ECO:0000256" key="2">
    <source>
        <dbReference type="SAM" id="MobiDB-lite"/>
    </source>
</evidence>
<dbReference type="EMBL" id="ML737834">
    <property type="protein sequence ID" value="KAE8359295.1"/>
    <property type="molecule type" value="Genomic_DNA"/>
</dbReference>
<feature type="compositionally biased region" description="Polar residues" evidence="2">
    <location>
        <begin position="16"/>
        <end position="30"/>
    </location>
</feature>
<dbReference type="AlphaFoldDB" id="A0A5N6ZPC8"/>
<name>A0A5N6ZPC8_9EURO</name>
<dbReference type="OrthoDB" id="4755094at2759"/>
<dbReference type="Proteomes" id="UP000326268">
    <property type="component" value="Unassembled WGS sequence"/>
</dbReference>
<evidence type="ECO:0000256" key="1">
    <source>
        <dbReference type="SAM" id="Coils"/>
    </source>
</evidence>